<evidence type="ECO:0000259" key="7">
    <source>
        <dbReference type="Pfam" id="PF01490"/>
    </source>
</evidence>
<gene>
    <name evidence="8" type="ORF">A1Q1_07658</name>
</gene>
<dbReference type="Pfam" id="PF01490">
    <property type="entry name" value="Aa_trans"/>
    <property type="match status" value="2"/>
</dbReference>
<dbReference type="PANTHER" id="PTHR22950:SF567">
    <property type="entry name" value="AMINO ACID TRANSPORTER TRANSMEMBRANE DOMAIN-CONTAINING PROTEIN"/>
    <property type="match status" value="1"/>
</dbReference>
<evidence type="ECO:0000313" key="9">
    <source>
        <dbReference type="Proteomes" id="UP000002748"/>
    </source>
</evidence>
<dbReference type="HOGENOM" id="CLU_027816_0_1_1"/>
<dbReference type="Proteomes" id="UP000002748">
    <property type="component" value="Unassembled WGS sequence"/>
</dbReference>
<proteinExistence type="inferred from homology"/>
<dbReference type="AlphaFoldDB" id="J6F2J6"/>
<feature type="transmembrane region" description="Helical" evidence="6">
    <location>
        <begin position="306"/>
        <end position="329"/>
    </location>
</feature>
<dbReference type="RefSeq" id="XP_014182145.1">
    <property type="nucleotide sequence ID" value="XM_014326670.1"/>
</dbReference>
<comment type="caution">
    <text evidence="8">The sequence shown here is derived from an EMBL/GenBank/DDBJ whole genome shotgun (WGS) entry which is preliminary data.</text>
</comment>
<evidence type="ECO:0000256" key="6">
    <source>
        <dbReference type="SAM" id="Phobius"/>
    </source>
</evidence>
<organism evidence="8 9">
    <name type="scientific">Trichosporon asahii var. asahii (strain ATCC 90039 / CBS 2479 / JCM 2466 / KCTC 7840 / NBRC 103889/ NCYC 2677 / UAMH 7654)</name>
    <name type="common">Yeast</name>
    <dbReference type="NCBI Taxonomy" id="1186058"/>
    <lineage>
        <taxon>Eukaryota</taxon>
        <taxon>Fungi</taxon>
        <taxon>Dikarya</taxon>
        <taxon>Basidiomycota</taxon>
        <taxon>Agaricomycotina</taxon>
        <taxon>Tremellomycetes</taxon>
        <taxon>Trichosporonales</taxon>
        <taxon>Trichosporonaceae</taxon>
        <taxon>Trichosporon</taxon>
    </lineage>
</organism>
<keyword evidence="3 6" id="KW-0812">Transmembrane</keyword>
<dbReference type="PANTHER" id="PTHR22950">
    <property type="entry name" value="AMINO ACID TRANSPORTER"/>
    <property type="match status" value="1"/>
</dbReference>
<evidence type="ECO:0000256" key="1">
    <source>
        <dbReference type="ARBA" id="ARBA00004141"/>
    </source>
</evidence>
<dbReference type="OrthoDB" id="294730at2759"/>
<keyword evidence="5 6" id="KW-0472">Membrane</keyword>
<evidence type="ECO:0000256" key="3">
    <source>
        <dbReference type="ARBA" id="ARBA00022692"/>
    </source>
</evidence>
<comment type="subcellular location">
    <subcellularLocation>
        <location evidence="1">Membrane</location>
        <topology evidence="1">Multi-pass membrane protein</topology>
    </subcellularLocation>
</comment>
<evidence type="ECO:0000313" key="8">
    <source>
        <dbReference type="EMBL" id="EJT51194.1"/>
    </source>
</evidence>
<evidence type="ECO:0000256" key="2">
    <source>
        <dbReference type="ARBA" id="ARBA00008066"/>
    </source>
</evidence>
<reference evidence="8 9" key="1">
    <citation type="journal article" date="2012" name="Eukaryot. Cell">
        <title>Draft genome sequence of CBS 2479, the standard type strain of Trichosporon asahii.</title>
        <authorList>
            <person name="Yang R.Y."/>
            <person name="Li H.T."/>
            <person name="Zhu H."/>
            <person name="Zhou G.P."/>
            <person name="Wang M."/>
            <person name="Wang L."/>
        </authorList>
    </citation>
    <scope>NUCLEOTIDE SEQUENCE [LARGE SCALE GENOMIC DNA]</scope>
    <source>
        <strain evidence="9">ATCC 90039 / CBS 2479 / JCM 2466 / KCTC 7840 / NCYC 2677 / UAMH 7654</strain>
    </source>
</reference>
<keyword evidence="4 6" id="KW-1133">Transmembrane helix</keyword>
<dbReference type="GeneID" id="25991170"/>
<dbReference type="InterPro" id="IPR013057">
    <property type="entry name" value="AA_transpt_TM"/>
</dbReference>
<feature type="transmembrane region" description="Helical" evidence="6">
    <location>
        <begin position="459"/>
        <end position="485"/>
    </location>
</feature>
<protein>
    <recommendedName>
        <fullName evidence="7">Amino acid transporter transmembrane domain-containing protein</fullName>
    </recommendedName>
</protein>
<comment type="similarity">
    <text evidence="2">Belongs to the amino acid/polyamine transporter 2 family.</text>
</comment>
<feature type="transmembrane region" description="Helical" evidence="6">
    <location>
        <begin position="53"/>
        <end position="69"/>
    </location>
</feature>
<dbReference type="VEuPathDB" id="FungiDB:A1Q1_07658"/>
<dbReference type="GO" id="GO:0016020">
    <property type="term" value="C:membrane"/>
    <property type="evidence" value="ECO:0007669"/>
    <property type="project" value="UniProtKB-SubCell"/>
</dbReference>
<accession>J6F2J6</accession>
<dbReference type="KEGG" id="tasa:A1Q1_07658"/>
<dbReference type="GO" id="GO:0015179">
    <property type="term" value="F:L-amino acid transmembrane transporter activity"/>
    <property type="evidence" value="ECO:0007669"/>
    <property type="project" value="TreeGrafter"/>
</dbReference>
<sequence length="503" mass="56584">MLFRRSDNDTIVRDRKVSEDEMSDEKEKDEFTVLVEQEKDHDIKYRTLSWKKTAYLLVCEYFGLASMALPWSFSVLGWGTGMTVLIVAGMVTWCEYTVEWSGRLPAHTARASKPGFCMKHPGMRDIGDVAAKLFPAFPRTAREISSAMLIINSVLTMGYHIFTGGKSESLPHTGLVTAVKPLPPVRTAMWRTSVALLYAGRWPRMHRRVAGDHDGGVDSLFAPPSPRPREFDRHLDHPYRGYGGPDGLTEYPGLGPVKTHAGFPNPNLGFIDGFNAVLNIIFAWIGQLLYPSFINEMRDPREFPKALAVLTGCEIIFFVLMSVIGYYYLGQYAQAPFIASLQEPWMRKVAYGLAIVPTIIIGVLYSNVTVKCVYSRIFGNTRHNHSHTFLGWGAWIAGITIYWVLAFIFGNVIPSLGDFLSLLCALFDSFFGFIYWAVAYWHLYHRQGFFTSPRRTAETFLNIVIFLFGWMILGPGLWTAVSAIIKDYSGPVAKAFNCAANQL</sequence>
<dbReference type="EMBL" id="ALBS01000073">
    <property type="protein sequence ID" value="EJT51194.1"/>
    <property type="molecule type" value="Genomic_DNA"/>
</dbReference>
<feature type="domain" description="Amino acid transporter transmembrane" evidence="7">
    <location>
        <begin position="271"/>
        <end position="478"/>
    </location>
</feature>
<evidence type="ECO:0000256" key="4">
    <source>
        <dbReference type="ARBA" id="ARBA00022989"/>
    </source>
</evidence>
<feature type="transmembrane region" description="Helical" evidence="6">
    <location>
        <begin position="389"/>
        <end position="413"/>
    </location>
</feature>
<feature type="transmembrane region" description="Helical" evidence="6">
    <location>
        <begin position="349"/>
        <end position="368"/>
    </location>
</feature>
<feature type="transmembrane region" description="Helical" evidence="6">
    <location>
        <begin position="419"/>
        <end position="438"/>
    </location>
</feature>
<feature type="transmembrane region" description="Helical" evidence="6">
    <location>
        <begin position="273"/>
        <end position="294"/>
    </location>
</feature>
<name>J6F2J6_TRIAS</name>
<evidence type="ECO:0000256" key="5">
    <source>
        <dbReference type="ARBA" id="ARBA00023136"/>
    </source>
</evidence>
<feature type="domain" description="Amino acid transporter transmembrane" evidence="7">
    <location>
        <begin position="47"/>
        <end position="96"/>
    </location>
</feature>